<dbReference type="InterPro" id="IPR014825">
    <property type="entry name" value="DNA_alkylation"/>
</dbReference>
<proteinExistence type="predicted"/>
<reference evidence="1" key="1">
    <citation type="submission" date="2018-05" db="EMBL/GenBank/DDBJ databases">
        <authorList>
            <person name="Lanie J.A."/>
            <person name="Ng W.-L."/>
            <person name="Kazmierczak K.M."/>
            <person name="Andrzejewski T.M."/>
            <person name="Davidsen T.M."/>
            <person name="Wayne K.J."/>
            <person name="Tettelin H."/>
            <person name="Glass J.I."/>
            <person name="Rusch D."/>
            <person name="Podicherti R."/>
            <person name="Tsui H.-C.T."/>
            <person name="Winkler M.E."/>
        </authorList>
    </citation>
    <scope>NUCLEOTIDE SEQUENCE</scope>
</reference>
<name>A0A381RSW1_9ZZZZ</name>
<dbReference type="CDD" id="cd06561">
    <property type="entry name" value="AlkD_like"/>
    <property type="match status" value="1"/>
</dbReference>
<dbReference type="Pfam" id="PF08713">
    <property type="entry name" value="DNA_alkylation"/>
    <property type="match status" value="1"/>
</dbReference>
<dbReference type="InterPro" id="IPR016024">
    <property type="entry name" value="ARM-type_fold"/>
</dbReference>
<evidence type="ECO:0008006" key="2">
    <source>
        <dbReference type="Google" id="ProtNLM"/>
    </source>
</evidence>
<protein>
    <recommendedName>
        <fullName evidence="2">DNA alkylation repair enzyme</fullName>
    </recommendedName>
</protein>
<dbReference type="PANTHER" id="PTHR34070:SF1">
    <property type="entry name" value="DNA ALKYLATION REPAIR PROTEIN"/>
    <property type="match status" value="1"/>
</dbReference>
<dbReference type="EMBL" id="UINC01002283">
    <property type="protein sequence ID" value="SUZ94976.1"/>
    <property type="molecule type" value="Genomic_DNA"/>
</dbReference>
<dbReference type="PANTHER" id="PTHR34070">
    <property type="entry name" value="ARMADILLO-TYPE FOLD"/>
    <property type="match status" value="1"/>
</dbReference>
<evidence type="ECO:0000313" key="1">
    <source>
        <dbReference type="EMBL" id="SUZ94976.1"/>
    </source>
</evidence>
<dbReference type="AlphaFoldDB" id="A0A381RSW1"/>
<dbReference type="SUPFAM" id="SSF48371">
    <property type="entry name" value="ARM repeat"/>
    <property type="match status" value="1"/>
</dbReference>
<sequence>MDQVRVKTIHNDLMHLANEQIAEHSQRFFKTGKGEYGEGDIFLGIRVPVLRKLVKKYRDISIAEVRRLLHSKFHEERLLAVLMLVQLFKSSDESEQKLIYDLYLENTGFINNWDIVDISASNIVGAHLYEKDKTPLYDLVQSKILWERRISIIATFYFIRQNEFDDTLKIAEILLNDEEDLIQKAVGWMLREVGKREIVSEEEFLLEHYKKMPRTMLRYSIEKFPETSRKMYLRGEV</sequence>
<dbReference type="Gene3D" id="1.25.10.90">
    <property type="match status" value="1"/>
</dbReference>
<gene>
    <name evidence="1" type="ORF">METZ01_LOCUS47830</name>
</gene>
<organism evidence="1">
    <name type="scientific">marine metagenome</name>
    <dbReference type="NCBI Taxonomy" id="408172"/>
    <lineage>
        <taxon>unclassified sequences</taxon>
        <taxon>metagenomes</taxon>
        <taxon>ecological metagenomes</taxon>
    </lineage>
</organism>
<accession>A0A381RSW1</accession>